<evidence type="ECO:0000313" key="2">
    <source>
        <dbReference type="Proteomes" id="UP000193804"/>
    </source>
</evidence>
<proteinExistence type="predicted"/>
<dbReference type="EMBL" id="FXAW01000012">
    <property type="protein sequence ID" value="SMG52839.1"/>
    <property type="molecule type" value="Genomic_DNA"/>
</dbReference>
<reference evidence="2" key="1">
    <citation type="submission" date="2017-04" db="EMBL/GenBank/DDBJ databases">
        <authorList>
            <person name="Varghese N."/>
            <person name="Submissions S."/>
        </authorList>
    </citation>
    <scope>NUCLEOTIDE SEQUENCE [LARGE SCALE GENOMIC DNA]</scope>
    <source>
        <strain evidence="2">DSM 4125</strain>
    </source>
</reference>
<dbReference type="AlphaFoldDB" id="A0A1X7LI24"/>
<protein>
    <submittedName>
        <fullName evidence="1">Uncharacterized protein</fullName>
    </submittedName>
</protein>
<dbReference type="Proteomes" id="UP000193804">
    <property type="component" value="Unassembled WGS sequence"/>
</dbReference>
<name>A0A1X7LI24_9BACT</name>
<sequence>MLVFLLMQIVAQTFQVCDTHQEDPRLRFVSLGLKGGSFIKKTFYQFHVYSITQNQAKPLKNEFQNRSGRCC</sequence>
<keyword evidence="2" id="KW-1185">Reference proteome</keyword>
<gene>
    <name evidence="1" type="ORF">SAMN05661096_04022</name>
</gene>
<evidence type="ECO:0000313" key="1">
    <source>
        <dbReference type="EMBL" id="SMG52839.1"/>
    </source>
</evidence>
<accession>A0A1X7LI24</accession>
<organism evidence="1 2">
    <name type="scientific">Marivirga sericea</name>
    <dbReference type="NCBI Taxonomy" id="1028"/>
    <lineage>
        <taxon>Bacteria</taxon>
        <taxon>Pseudomonadati</taxon>
        <taxon>Bacteroidota</taxon>
        <taxon>Cytophagia</taxon>
        <taxon>Cytophagales</taxon>
        <taxon>Marivirgaceae</taxon>
        <taxon>Marivirga</taxon>
    </lineage>
</organism>